<organism evidence="1 2">
    <name type="scientific">Solanum commersonii</name>
    <name type="common">Commerson's wild potato</name>
    <name type="synonym">Commerson's nightshade</name>
    <dbReference type="NCBI Taxonomy" id="4109"/>
    <lineage>
        <taxon>Eukaryota</taxon>
        <taxon>Viridiplantae</taxon>
        <taxon>Streptophyta</taxon>
        <taxon>Embryophyta</taxon>
        <taxon>Tracheophyta</taxon>
        <taxon>Spermatophyta</taxon>
        <taxon>Magnoliopsida</taxon>
        <taxon>eudicotyledons</taxon>
        <taxon>Gunneridae</taxon>
        <taxon>Pentapetalae</taxon>
        <taxon>asterids</taxon>
        <taxon>lamiids</taxon>
        <taxon>Solanales</taxon>
        <taxon>Solanaceae</taxon>
        <taxon>Solanoideae</taxon>
        <taxon>Solaneae</taxon>
        <taxon>Solanum</taxon>
    </lineage>
</organism>
<name>A0A9J5X8Q2_SOLCO</name>
<keyword evidence="2" id="KW-1185">Reference proteome</keyword>
<evidence type="ECO:0000313" key="1">
    <source>
        <dbReference type="EMBL" id="KAG5583638.1"/>
    </source>
</evidence>
<accession>A0A9J5X8Q2</accession>
<dbReference type="EMBL" id="JACXVP010000010">
    <property type="protein sequence ID" value="KAG5583638.1"/>
    <property type="molecule type" value="Genomic_DNA"/>
</dbReference>
<comment type="caution">
    <text evidence="1">The sequence shown here is derived from an EMBL/GenBank/DDBJ whole genome shotgun (WGS) entry which is preliminary data.</text>
</comment>
<gene>
    <name evidence="1" type="ORF">H5410_054265</name>
</gene>
<proteinExistence type="predicted"/>
<protein>
    <submittedName>
        <fullName evidence="1">Uncharacterized protein</fullName>
    </submittedName>
</protein>
<sequence length="70" mass="7834">MEIQKYTPSERNAPTEATCQAPTLPVGEIRLCKFRAPLATDGDIRFLNFSHSNIVNMYSSVRLGQETCKS</sequence>
<dbReference type="Proteomes" id="UP000824120">
    <property type="component" value="Chromosome 10"/>
</dbReference>
<dbReference type="AlphaFoldDB" id="A0A9J5X8Q2"/>
<evidence type="ECO:0000313" key="2">
    <source>
        <dbReference type="Proteomes" id="UP000824120"/>
    </source>
</evidence>
<reference evidence="1 2" key="1">
    <citation type="submission" date="2020-09" db="EMBL/GenBank/DDBJ databases">
        <title>De no assembly of potato wild relative species, Solanum commersonii.</title>
        <authorList>
            <person name="Cho K."/>
        </authorList>
    </citation>
    <scope>NUCLEOTIDE SEQUENCE [LARGE SCALE GENOMIC DNA]</scope>
    <source>
        <strain evidence="1">LZ3.2</strain>
        <tissue evidence="1">Leaf</tissue>
    </source>
</reference>